<proteinExistence type="inferred from homology"/>
<evidence type="ECO:0000256" key="5">
    <source>
        <dbReference type="ARBA" id="ARBA00022448"/>
    </source>
</evidence>
<dbReference type="GO" id="GO:0000422">
    <property type="term" value="P:autophagy of mitochondrion"/>
    <property type="evidence" value="ECO:0007669"/>
    <property type="project" value="TreeGrafter"/>
</dbReference>
<feature type="region of interest" description="Disordered" evidence="12">
    <location>
        <begin position="1503"/>
        <end position="1532"/>
    </location>
</feature>
<evidence type="ECO:0000256" key="1">
    <source>
        <dbReference type="ARBA" id="ARBA00004406"/>
    </source>
</evidence>
<comment type="caution">
    <text evidence="13">The sequence shown here is derived from an EMBL/GenBank/DDBJ whole genome shotgun (WGS) entry which is preliminary data.</text>
</comment>
<feature type="region of interest" description="Disordered" evidence="12">
    <location>
        <begin position="307"/>
        <end position="338"/>
    </location>
</feature>
<keyword evidence="5" id="KW-0813">Transport</keyword>
<dbReference type="GO" id="GO:0005789">
    <property type="term" value="C:endoplasmic reticulum membrane"/>
    <property type="evidence" value="ECO:0007669"/>
    <property type="project" value="UniProtKB-SubCell"/>
</dbReference>
<dbReference type="PANTHER" id="PTHR13190:SF1">
    <property type="entry name" value="AUTOPHAGY-RELATED 2, ISOFORM A"/>
    <property type="match status" value="1"/>
</dbReference>
<comment type="catalytic activity">
    <reaction evidence="11">
        <text>a 1,2-diacyl-sn-glycero-3-phosphoethanolamine(in) = a 1,2-diacyl-sn-glycero-3-phosphoethanolamine(out)</text>
        <dbReference type="Rhea" id="RHEA:38895"/>
        <dbReference type="ChEBI" id="CHEBI:64612"/>
    </reaction>
</comment>
<evidence type="ECO:0000256" key="3">
    <source>
        <dbReference type="ARBA" id="ARBA00009714"/>
    </source>
</evidence>
<dbReference type="PANTHER" id="PTHR13190">
    <property type="entry name" value="AUTOPHAGY-RELATED 2, ISOFORM A"/>
    <property type="match status" value="1"/>
</dbReference>
<keyword evidence="9" id="KW-0472">Membrane</keyword>
<keyword evidence="8" id="KW-0445">Lipid transport</keyword>
<dbReference type="GO" id="GO:0061723">
    <property type="term" value="P:glycophagy"/>
    <property type="evidence" value="ECO:0007669"/>
    <property type="project" value="TreeGrafter"/>
</dbReference>
<evidence type="ECO:0000256" key="11">
    <source>
        <dbReference type="ARBA" id="ARBA00024615"/>
    </source>
</evidence>
<protein>
    <recommendedName>
        <fullName evidence="4">Autophagy-related protein 2</fullName>
    </recommendedName>
</protein>
<dbReference type="GO" id="GO:0043495">
    <property type="term" value="F:protein-membrane adaptor activity"/>
    <property type="evidence" value="ECO:0007669"/>
    <property type="project" value="TreeGrafter"/>
</dbReference>
<dbReference type="InterPro" id="IPR026849">
    <property type="entry name" value="ATG2"/>
</dbReference>
<reference evidence="13 14" key="1">
    <citation type="journal article" date="2018" name="MBio">
        <title>Comparative Genomics Reveals the Core Gene Toolbox for the Fungus-Insect Symbiosis.</title>
        <authorList>
            <person name="Wang Y."/>
            <person name="Stata M."/>
            <person name="Wang W."/>
            <person name="Stajich J.E."/>
            <person name="White M.M."/>
            <person name="Moncalvo J.M."/>
        </authorList>
    </citation>
    <scope>NUCLEOTIDE SEQUENCE [LARGE SCALE GENOMIC DNA]</scope>
    <source>
        <strain evidence="13 14">SC-DP-2</strain>
    </source>
</reference>
<evidence type="ECO:0000313" key="13">
    <source>
        <dbReference type="EMBL" id="PVV02022.1"/>
    </source>
</evidence>
<feature type="region of interest" description="Disordered" evidence="12">
    <location>
        <begin position="2117"/>
        <end position="2138"/>
    </location>
</feature>
<feature type="compositionally biased region" description="Polar residues" evidence="12">
    <location>
        <begin position="1965"/>
        <end position="1978"/>
    </location>
</feature>
<accession>A0A2T9ZBT0</accession>
<feature type="non-terminal residue" evidence="13">
    <location>
        <position position="2138"/>
    </location>
</feature>
<organism evidence="13 14">
    <name type="scientific">Smittium megazygosporum</name>
    <dbReference type="NCBI Taxonomy" id="133381"/>
    <lineage>
        <taxon>Eukaryota</taxon>
        <taxon>Fungi</taxon>
        <taxon>Fungi incertae sedis</taxon>
        <taxon>Zoopagomycota</taxon>
        <taxon>Kickxellomycotina</taxon>
        <taxon>Harpellomycetes</taxon>
        <taxon>Harpellales</taxon>
        <taxon>Legeriomycetaceae</taxon>
        <taxon>Smittium</taxon>
    </lineage>
</organism>
<dbReference type="GO" id="GO:0000045">
    <property type="term" value="P:autophagosome assembly"/>
    <property type="evidence" value="ECO:0007669"/>
    <property type="project" value="TreeGrafter"/>
</dbReference>
<keyword evidence="14" id="KW-1185">Reference proteome</keyword>
<dbReference type="GO" id="GO:0034045">
    <property type="term" value="C:phagophore assembly site membrane"/>
    <property type="evidence" value="ECO:0007669"/>
    <property type="project" value="UniProtKB-SubCell"/>
</dbReference>
<gene>
    <name evidence="13" type="ORF">BB560_003535</name>
</gene>
<evidence type="ECO:0000256" key="9">
    <source>
        <dbReference type="ARBA" id="ARBA00023136"/>
    </source>
</evidence>
<dbReference type="GO" id="GO:0061908">
    <property type="term" value="C:phagophore"/>
    <property type="evidence" value="ECO:0007669"/>
    <property type="project" value="TreeGrafter"/>
</dbReference>
<feature type="compositionally biased region" description="Basic and acidic residues" evidence="12">
    <location>
        <begin position="1511"/>
        <end position="1528"/>
    </location>
</feature>
<dbReference type="Proteomes" id="UP000245609">
    <property type="component" value="Unassembled WGS sequence"/>
</dbReference>
<dbReference type="GO" id="GO:0032266">
    <property type="term" value="F:phosphatidylinositol-3-phosphate binding"/>
    <property type="evidence" value="ECO:0007669"/>
    <property type="project" value="TreeGrafter"/>
</dbReference>
<evidence type="ECO:0000256" key="8">
    <source>
        <dbReference type="ARBA" id="ARBA00023055"/>
    </source>
</evidence>
<feature type="region of interest" description="Disordered" evidence="12">
    <location>
        <begin position="1958"/>
        <end position="1998"/>
    </location>
</feature>
<comment type="similarity">
    <text evidence="3">Belongs to the ATG2 family.</text>
</comment>
<evidence type="ECO:0000256" key="2">
    <source>
        <dbReference type="ARBA" id="ARBA00004623"/>
    </source>
</evidence>
<comment type="catalytic activity">
    <reaction evidence="10">
        <text>a 1,2-diacyl-sn-glycero-3-phospho-L-serine(in) = a 1,2-diacyl-sn-glycero-3-phospho-L-serine(out)</text>
        <dbReference type="Rhea" id="RHEA:38663"/>
        <dbReference type="ChEBI" id="CHEBI:57262"/>
    </reaction>
</comment>
<dbReference type="GO" id="GO:0061709">
    <property type="term" value="P:reticulophagy"/>
    <property type="evidence" value="ECO:0007669"/>
    <property type="project" value="TreeGrafter"/>
</dbReference>
<name>A0A2T9ZBT0_9FUNG</name>
<comment type="subcellular location">
    <subcellularLocation>
        <location evidence="1">Endoplasmic reticulum membrane</location>
        <topology evidence="1">Peripheral membrane protein</topology>
    </subcellularLocation>
    <subcellularLocation>
        <location evidence="2">Preautophagosomal structure membrane</location>
        <topology evidence="2">Peripheral membrane protein</topology>
    </subcellularLocation>
</comment>
<evidence type="ECO:0000256" key="6">
    <source>
        <dbReference type="ARBA" id="ARBA00022824"/>
    </source>
</evidence>
<dbReference type="Pfam" id="PF13329">
    <property type="entry name" value="ATG2_CAD"/>
    <property type="match status" value="1"/>
</dbReference>
<dbReference type="GO" id="GO:0006869">
    <property type="term" value="P:lipid transport"/>
    <property type="evidence" value="ECO:0007669"/>
    <property type="project" value="UniProtKB-KW"/>
</dbReference>
<evidence type="ECO:0000256" key="4">
    <source>
        <dbReference type="ARBA" id="ARBA00018070"/>
    </source>
</evidence>
<evidence type="ECO:0000256" key="10">
    <source>
        <dbReference type="ARBA" id="ARBA00024479"/>
    </source>
</evidence>
<dbReference type="EMBL" id="MBFS01000650">
    <property type="protein sequence ID" value="PVV02022.1"/>
    <property type="molecule type" value="Genomic_DNA"/>
</dbReference>
<dbReference type="GO" id="GO:0034727">
    <property type="term" value="P:piecemeal microautophagy of the nucleus"/>
    <property type="evidence" value="ECO:0007669"/>
    <property type="project" value="TreeGrafter"/>
</dbReference>
<keyword evidence="6" id="KW-0256">Endoplasmic reticulum</keyword>
<dbReference type="OrthoDB" id="18982at2759"/>
<keyword evidence="7" id="KW-0072">Autophagy</keyword>
<feature type="region of interest" description="Disordered" evidence="12">
    <location>
        <begin position="623"/>
        <end position="648"/>
    </location>
</feature>
<evidence type="ECO:0000313" key="14">
    <source>
        <dbReference type="Proteomes" id="UP000245609"/>
    </source>
</evidence>
<evidence type="ECO:0000256" key="12">
    <source>
        <dbReference type="SAM" id="MobiDB-lite"/>
    </source>
</evidence>
<dbReference type="STRING" id="133381.A0A2T9ZBT0"/>
<sequence>MLRNLNLDEEVISEALENLPITAKSGSIGSVKVEITWSNLLSGGCRIEINNLNIVVELLDSNSNMRFPDIAESLFTDGGQSILTSSIFIADDFLKREEGGGINFNGDFVQSPNLAKTLGKKNIENSDKLNFISGVVDKIIFGTDVHINNFSLTVDSKSSSLENSSISPNTTSLVFQFSKFSLENYYTANKNKYMDPSLKTSQTNPVPKPSGGTQEPKYKYVHIEKTVKAILLEGFKVKLNSNSFSSTLLAISGSPICAQFTLYRKLPFSYLEPVKANFSSSDQPSPGMEFAYGDIFEISMPGEFRVVASSPEDSPKSNLVHPLEYSSTPESKSSLEDSSRKEGWEFDLSVDTLTVMLFPETLIQLSSFYQKINDWTKVRSNTLSAINNYYNAHPNFPQPASGAFGSQNINQDLHITANYSSTKVNIKSIKFILLCPPANYVPGSDYFSKLNNWDSETEISNLSLNIKPFKHMLFELQQIDIKYSCPSSDGYSKKRQSKYDTFSSSHKNMSNLNPSFMPIRDSSFLELPGMEKDVIQLSISKASLIDHDPLEDIVDYSLIDFSWDALQDTKNLNIDDSHLRGSIPLNGGASNIFLAPLEINFSNVFLERISKYDSISNYLSSNHTEQAGLSPRKSPSQDDSRPGLSYDPNINVSVNFANSNTGSRIESIHHDDSYDDSDDFIVKKNTTIPFGINDYMNTVKQDADDLKMSCALESKKIISKIPLCVFSPLIRIRLLVPSFNDCFKDYSQNSDEKGLQLEEIRKQFLKLLNLHFLESSNKKIILEWFDVGISGSNYSEPVASPSTNDSADKSSDKTSFSLKLEGGFINVLLDTGYDSEHTVNDNSSNLGNGFAQSSGLVHIASIESLSKDSTLNVHSIPILEIMIQPQNQTSFATRPSSVSKIPRPPALVGLQGKFEHDTKSRRSLDSEKDVTFQYQQRCLTSAEITINFSVPCTKVHLDELKLLEISKFLKIVSLLLAKQQLETENGNQPSNKKLIVLLSNFKKIIVSIENKYKHSLKLEDIETFIVVGLVEEDKTYCHIHSYNLKYEYLDANQNIFPVVCNTIALKEDKKISLPLLSIDYLSTPLLQDLNELVIKIDWSTLEVDNLLPCIDDLQNFFQGFELNTKPNKDLGTPITKLPLGLTEDKKPLNDSNLVDTSSDLSSSQSLESSPLQVFVFIRNISFKYKIKLAKKNRYELLYMPSSIIIGIDTISFLDLLNSNITDNTLEPESIKKQRINVGGISLLTLPSNSSMPTSSPHNLAGEPTISFNPEKHWTSLGYAVMAHISMIDLALNKSFTSAQCELVKLDLHSDSLDIFAFLAKHFSEILSEKKVPKSELLFDPSHSLNVFEDIDNDIFKMGGESGIKSTLGPPFSSIHKFKADIRAESDDHSGFDILGITNPKPNAHEPVKESKTPSANNTYFESEYLEIGHSHARFSMEEYRRMALDHRLHASNDSADSFKYLSDNYKPFGSSMHSANLRNTPLSFSDDETEKIGSDLEDLHFGFTSDSGNDNDDKKHQNLHSRGVDKELSLSNPPETRNFALIDDYFSQSDDSSSIDLKSEIHDDNQNTGFYDKEFTHKLFVGKLQILLFKSSTWSKKSSSSKSGFSDKPQLEVEALNIRLQFNKFVPAFSSEWNMILNVGQFNIYDKIESSQWNKFLTRMNPLEYKKHRLHPMLYNQGFKSVSNVNKPRWMSSRKYADPQLPDILSVCVDAVKHLSTEKDKNVQKILIDGNELVEYRIDVEVAPIRSYIDQDALAFLIDFFSGKFNYRSRIVSAQKGNESRTSNEFKLEPYIQAFSISSTLIKFDYKPKQSSLSSKKSFPSSPSTNDSPSIIELLNLISLEEAVLTLQPVQLYGVEGFPKLVNLASQIWLPHITNKQIPKVVGSLPPLKPFATVGSAAIDLVILPISEYKKNGKWYKGLQSSFKTFAQVSALEAMNVGAKVAINTQTLLEQAGDILNVPTDKRNQSGSNKNLGDSASTLGKKARFPSSKYADQPTSASDGIRQAYKSMSRNITKVTQTILAIPIEDHEEFEFDLEFEVVENPDGFEDSDRDEDDGAYVSFDQVGPSRAYNPSKINNSVKKIVRAVPVAVLNPMIGASEAVSKTLLGLRNTLEKDRNDILEDEEETPLHQGIEPVSEIA</sequence>
<feature type="region of interest" description="Disordered" evidence="12">
    <location>
        <begin position="194"/>
        <end position="215"/>
    </location>
</feature>
<evidence type="ECO:0000256" key="7">
    <source>
        <dbReference type="ARBA" id="ARBA00023006"/>
    </source>
</evidence>